<reference evidence="1 2" key="1">
    <citation type="journal article" date="2021" name="Hortic Res">
        <title>High-quality reference genome and annotation aids understanding of berry development for evergreen blueberry (Vaccinium darrowii).</title>
        <authorList>
            <person name="Yu J."/>
            <person name="Hulse-Kemp A.M."/>
            <person name="Babiker E."/>
            <person name="Staton M."/>
        </authorList>
    </citation>
    <scope>NUCLEOTIDE SEQUENCE [LARGE SCALE GENOMIC DNA]</scope>
    <source>
        <strain evidence="2">cv. NJ 8807/NJ 8810</strain>
        <tissue evidence="1">Young leaf</tissue>
    </source>
</reference>
<organism evidence="1 2">
    <name type="scientific">Vaccinium darrowii</name>
    <dbReference type="NCBI Taxonomy" id="229202"/>
    <lineage>
        <taxon>Eukaryota</taxon>
        <taxon>Viridiplantae</taxon>
        <taxon>Streptophyta</taxon>
        <taxon>Embryophyta</taxon>
        <taxon>Tracheophyta</taxon>
        <taxon>Spermatophyta</taxon>
        <taxon>Magnoliopsida</taxon>
        <taxon>eudicotyledons</taxon>
        <taxon>Gunneridae</taxon>
        <taxon>Pentapetalae</taxon>
        <taxon>asterids</taxon>
        <taxon>Ericales</taxon>
        <taxon>Ericaceae</taxon>
        <taxon>Vaccinioideae</taxon>
        <taxon>Vaccinieae</taxon>
        <taxon>Vaccinium</taxon>
    </lineage>
</organism>
<gene>
    <name evidence="1" type="ORF">Vadar_008367</name>
</gene>
<evidence type="ECO:0000313" key="2">
    <source>
        <dbReference type="Proteomes" id="UP000828048"/>
    </source>
</evidence>
<proteinExistence type="predicted"/>
<evidence type="ECO:0000313" key="1">
    <source>
        <dbReference type="EMBL" id="KAH7839760.1"/>
    </source>
</evidence>
<name>A0ACB7XG80_9ERIC</name>
<dbReference type="EMBL" id="CM037160">
    <property type="protein sequence ID" value="KAH7839760.1"/>
    <property type="molecule type" value="Genomic_DNA"/>
</dbReference>
<accession>A0ACB7XG80</accession>
<protein>
    <submittedName>
        <fullName evidence="1">Uncharacterized protein</fullName>
    </submittedName>
</protein>
<dbReference type="Proteomes" id="UP000828048">
    <property type="component" value="Chromosome 10"/>
</dbReference>
<keyword evidence="2" id="KW-1185">Reference proteome</keyword>
<sequence>MMNKGEDVERRTKIELSESHAIAFPSGIFNSLCAFSEDNVVSSDVLLETHLDSSSREYISAENLETEKIEESKFRCAPVVGPANDGNGLEEREGALTFHKSLSSKLALPHSPSPLNGDSPKSRFSPIRKMFDPFTKSKSRRSPLGSSSGSIGLPPVRPPSIKRSQTLHKSLLNDFSNASQNVELSPQLVRKEVSNSAVSCSPAHLHGYLKLENKQGVPFFEFSLKFPEDVLVARRWKAENALNWVYTFHNLHNRRKSNVTGWGLKDLNKESSVMGQVQVSCYLCTELRDAGDLNNSMVTEFVLYDVARARLSDALGNLNQSPDVAKPPKVSNPNSASGTCGLDDVADDLKLNRQQKHSAKSTHCDSLTPHPWAPSDLHPGLEIAAIVIQVPFGKRESLNQKGGDAMGDQLHPNLLDLSLGKHGKEENPNCSRPAKVNVVTTSGNHSLGSNESCGPSSLLDRFRLGGGCECGGWDMGCPLTIFGNPNIQIAENQQPLELFIQGAKEYTPALTMKVIEEGRYSVDFHAKLSSLQAFSICVAMLHCTEASAAVRWERDKQSLHCNPLRVFIEEEVKNLIDAFAEEEERKVIKKVKEIPPSFKLNPPFSPIARV</sequence>
<comment type="caution">
    <text evidence="1">The sequence shown here is derived from an EMBL/GenBank/DDBJ whole genome shotgun (WGS) entry which is preliminary data.</text>
</comment>